<evidence type="ECO:0000313" key="2">
    <source>
        <dbReference type="Proteomes" id="UP000238701"/>
    </source>
</evidence>
<dbReference type="OrthoDB" id="3078498at2"/>
<dbReference type="Proteomes" id="UP000238701">
    <property type="component" value="Unassembled WGS sequence"/>
</dbReference>
<name>A0A2U3L9F9_9BACT</name>
<evidence type="ECO:0008006" key="3">
    <source>
        <dbReference type="Google" id="ProtNLM"/>
    </source>
</evidence>
<dbReference type="PANTHER" id="PTHR39550:SF1">
    <property type="entry name" value="SLL0658 PROTEIN"/>
    <property type="match status" value="1"/>
</dbReference>
<organism evidence="1 2">
    <name type="scientific">Candidatus Sulfotelmatobacter kueseliae</name>
    <dbReference type="NCBI Taxonomy" id="2042962"/>
    <lineage>
        <taxon>Bacteria</taxon>
        <taxon>Pseudomonadati</taxon>
        <taxon>Acidobacteriota</taxon>
        <taxon>Terriglobia</taxon>
        <taxon>Terriglobales</taxon>
        <taxon>Candidatus Korobacteraceae</taxon>
        <taxon>Candidatus Sulfotelmatobacter</taxon>
    </lineage>
</organism>
<sequence>MILFDASTLILVAKMDILDSFLDGVESQVIIPTAVAKECCAVKRSLDALLIQKALDESRIRVVAAKDKKLVAKLRGDFGLGKGEAEAIVLALAEKAAVLGMDDKNGINACKLLGIAFTTAIGILIRMHEKGMLTVGEALGKLATLGKYGRYKPAILEDARRKLEAHT</sequence>
<proteinExistence type="predicted"/>
<protein>
    <recommendedName>
        <fullName evidence="3">DUF3368 domain-containing protein</fullName>
    </recommendedName>
</protein>
<dbReference type="PANTHER" id="PTHR39550">
    <property type="entry name" value="SLL0658 PROTEIN"/>
    <property type="match status" value="1"/>
</dbReference>
<dbReference type="InterPro" id="IPR021799">
    <property type="entry name" value="PIN-like_prokaryotic"/>
</dbReference>
<dbReference type="AlphaFoldDB" id="A0A2U3L9F9"/>
<evidence type="ECO:0000313" key="1">
    <source>
        <dbReference type="EMBL" id="SPF48564.1"/>
    </source>
</evidence>
<accession>A0A2U3L9F9</accession>
<dbReference type="EMBL" id="OMOD01000185">
    <property type="protein sequence ID" value="SPF48564.1"/>
    <property type="molecule type" value="Genomic_DNA"/>
</dbReference>
<dbReference type="Pfam" id="PF11848">
    <property type="entry name" value="DUF3368"/>
    <property type="match status" value="1"/>
</dbReference>
<gene>
    <name evidence="1" type="ORF">SBA1_870003</name>
</gene>
<reference evidence="2" key="1">
    <citation type="submission" date="2018-02" db="EMBL/GenBank/DDBJ databases">
        <authorList>
            <person name="Hausmann B."/>
        </authorList>
    </citation>
    <scope>NUCLEOTIDE SEQUENCE [LARGE SCALE GENOMIC DNA]</scope>
    <source>
        <strain evidence="2">Peat soil MAG SbA1</strain>
    </source>
</reference>